<name>A0A832I9R9_9THEM</name>
<comment type="caution">
    <text evidence="2">The sequence shown here is derived from an EMBL/GenBank/DDBJ whole genome shotgun (WGS) entry which is preliminary data.</text>
</comment>
<dbReference type="EMBL" id="DTKQ01000052">
    <property type="protein sequence ID" value="HGZ79874.1"/>
    <property type="molecule type" value="Genomic_DNA"/>
</dbReference>
<dbReference type="Gene3D" id="3.40.190.10">
    <property type="entry name" value="Periplasmic binding protein-like II"/>
    <property type="match status" value="2"/>
</dbReference>
<dbReference type="GO" id="GO:0015846">
    <property type="term" value="P:polyamine transport"/>
    <property type="evidence" value="ECO:0007669"/>
    <property type="project" value="InterPro"/>
</dbReference>
<dbReference type="SUPFAM" id="SSF53850">
    <property type="entry name" value="Periplasmic binding protein-like II"/>
    <property type="match status" value="1"/>
</dbReference>
<dbReference type="PANTHER" id="PTHR30006">
    <property type="entry name" value="THIAMINE-BINDING PERIPLASMIC PROTEIN-RELATED"/>
    <property type="match status" value="1"/>
</dbReference>
<protein>
    <submittedName>
        <fullName evidence="2">ABC transporter substrate-binding protein</fullName>
    </submittedName>
</protein>
<dbReference type="GO" id="GO:0019808">
    <property type="term" value="F:polyamine binding"/>
    <property type="evidence" value="ECO:0007669"/>
    <property type="project" value="InterPro"/>
</dbReference>
<dbReference type="Pfam" id="PF13416">
    <property type="entry name" value="SBP_bac_8"/>
    <property type="match status" value="1"/>
</dbReference>
<evidence type="ECO:0000313" key="2">
    <source>
        <dbReference type="EMBL" id="HGZ79874.1"/>
    </source>
</evidence>
<dbReference type="InterPro" id="IPR001188">
    <property type="entry name" value="Sperm_putr-bd"/>
</dbReference>
<evidence type="ECO:0000256" key="1">
    <source>
        <dbReference type="ARBA" id="ARBA00022729"/>
    </source>
</evidence>
<dbReference type="GO" id="GO:0030976">
    <property type="term" value="F:thiamine pyrophosphate binding"/>
    <property type="evidence" value="ECO:0007669"/>
    <property type="project" value="TreeGrafter"/>
</dbReference>
<dbReference type="PANTHER" id="PTHR30006:SF2">
    <property type="entry name" value="ABC TRANSPORTER SUBSTRATE-BINDING PROTEIN"/>
    <property type="match status" value="1"/>
</dbReference>
<dbReference type="InterPro" id="IPR006059">
    <property type="entry name" value="SBP"/>
</dbReference>
<dbReference type="CDD" id="cd13589">
    <property type="entry name" value="PBP2_polyamine_RpCGA009"/>
    <property type="match status" value="1"/>
</dbReference>
<proteinExistence type="predicted"/>
<dbReference type="GO" id="GO:0015888">
    <property type="term" value="P:thiamine transport"/>
    <property type="evidence" value="ECO:0007669"/>
    <property type="project" value="TreeGrafter"/>
</dbReference>
<reference evidence="2" key="1">
    <citation type="journal article" date="2020" name="mSystems">
        <title>Genome- and Community-Level Interaction Insights into Carbon Utilization and Element Cycling Functions of Hydrothermarchaeota in Hydrothermal Sediment.</title>
        <authorList>
            <person name="Zhou Z."/>
            <person name="Liu Y."/>
            <person name="Xu W."/>
            <person name="Pan J."/>
            <person name="Luo Z.H."/>
            <person name="Li M."/>
        </authorList>
    </citation>
    <scope>NUCLEOTIDE SEQUENCE [LARGE SCALE GENOMIC DNA]</scope>
    <source>
        <strain evidence="2">SpSt-86</strain>
    </source>
</reference>
<sequence>MFMKRLVVALFLLSAVLTLGVQKLYVSTWGFNLDLLDKNISKPFLEKYGIQIERELGNNSVRLSKLISQKDNPVIDVVHFADYFAMLAVKNGLLQPIDVTKLSNYQDIYDFAKDPVGGNYGIGYTVYSMGIVYRTDKIKRPITSWKDFWSKDVAGHISLPDITTTQGPVLMMHLNKIFADNAYDPELKAAFQKVAELKKNIVTFYKTSSELINLFKMGEVWMAPVTRFSWGQFLATGLPLAWVVPEEGMLGFTNVVSIVKGAKNLDAAYKYIDFIISYEVQLAEAMDLVDSPVNVKVKVPPEIAEKLTFGEDHIKSLVFYNIGFIVDNYDKWINKWNEMIAQ</sequence>
<dbReference type="GO" id="GO:0030288">
    <property type="term" value="C:outer membrane-bounded periplasmic space"/>
    <property type="evidence" value="ECO:0007669"/>
    <property type="project" value="TreeGrafter"/>
</dbReference>
<gene>
    <name evidence="2" type="ORF">ENW55_07810</name>
</gene>
<dbReference type="GO" id="GO:0030975">
    <property type="term" value="F:thiamine binding"/>
    <property type="evidence" value="ECO:0007669"/>
    <property type="project" value="TreeGrafter"/>
</dbReference>
<dbReference type="PRINTS" id="PR00909">
    <property type="entry name" value="SPERMDNBNDNG"/>
</dbReference>
<keyword evidence="1" id="KW-0732">Signal</keyword>
<organism evidence="2">
    <name type="scientific">Pseudothermotoga hypogea</name>
    <dbReference type="NCBI Taxonomy" id="57487"/>
    <lineage>
        <taxon>Bacteria</taxon>
        <taxon>Thermotogati</taxon>
        <taxon>Thermotogota</taxon>
        <taxon>Thermotogae</taxon>
        <taxon>Thermotogales</taxon>
        <taxon>Thermotogaceae</taxon>
        <taxon>Pseudothermotoga</taxon>
    </lineage>
</organism>
<accession>A0A832I9R9</accession>
<dbReference type="AlphaFoldDB" id="A0A832I9R9"/>